<comment type="caution">
    <text evidence="1">The sequence shown here is derived from an EMBL/GenBank/DDBJ whole genome shotgun (WGS) entry which is preliminary data.</text>
</comment>
<evidence type="ECO:0000313" key="2">
    <source>
        <dbReference type="Proteomes" id="UP000271031"/>
    </source>
</evidence>
<evidence type="ECO:0000313" key="1">
    <source>
        <dbReference type="EMBL" id="RNB84674.1"/>
    </source>
</evidence>
<dbReference type="EMBL" id="RHHQ01000017">
    <property type="protein sequence ID" value="RNB84674.1"/>
    <property type="molecule type" value="Genomic_DNA"/>
</dbReference>
<evidence type="ECO:0008006" key="3">
    <source>
        <dbReference type="Google" id="ProtNLM"/>
    </source>
</evidence>
<reference evidence="1 2" key="1">
    <citation type="submission" date="2018-10" db="EMBL/GenBank/DDBJ databases">
        <title>Phylogenomics of Brevibacillus.</title>
        <authorList>
            <person name="Dunlap C."/>
        </authorList>
    </citation>
    <scope>NUCLEOTIDE SEQUENCE [LARGE SCALE GENOMIC DNA]</scope>
    <source>
        <strain evidence="1 2">JCM 15716</strain>
    </source>
</reference>
<gene>
    <name evidence="1" type="ORF">EDM56_21455</name>
</gene>
<proteinExistence type="predicted"/>
<sequence>MSTVYRGIAFNEALHVVNKQQYEREERRYFLDGVVAKAVFGEGIYLVHDTDMAAQYAFCHAETENDFAAVISQQLTLDNPMILHRDYNEADLRKDALEWKYPDGNLPDNMWQTEPMLRVEKTGAIMREYLLHMKYDGIKYHVNNEFIYYISYFPCTQISDIRIDFIFDIHDLKNASVQVLRERYKLKNQYL</sequence>
<accession>A0A3M8D9E5</accession>
<name>A0A3M8D9E5_9BACL</name>
<keyword evidence="2" id="KW-1185">Reference proteome</keyword>
<organism evidence="1 2">
    <name type="scientific">Brevibacillus fluminis</name>
    <dbReference type="NCBI Taxonomy" id="511487"/>
    <lineage>
        <taxon>Bacteria</taxon>
        <taxon>Bacillati</taxon>
        <taxon>Bacillota</taxon>
        <taxon>Bacilli</taxon>
        <taxon>Bacillales</taxon>
        <taxon>Paenibacillaceae</taxon>
        <taxon>Brevibacillus</taxon>
    </lineage>
</organism>
<dbReference type="AlphaFoldDB" id="A0A3M8D9E5"/>
<protein>
    <recommendedName>
        <fullName evidence="3">DUF3990 domain-containing protein</fullName>
    </recommendedName>
</protein>
<dbReference type="Proteomes" id="UP000271031">
    <property type="component" value="Unassembled WGS sequence"/>
</dbReference>
<dbReference type="SUPFAM" id="SSF56399">
    <property type="entry name" value="ADP-ribosylation"/>
    <property type="match status" value="1"/>
</dbReference>